<feature type="domain" description="GGDEF" evidence="4">
    <location>
        <begin position="214"/>
        <end position="341"/>
    </location>
</feature>
<dbReference type="Pfam" id="PF00990">
    <property type="entry name" value="GGDEF"/>
    <property type="match status" value="1"/>
</dbReference>
<comment type="catalytic activity">
    <reaction evidence="2">
        <text>2 GTP = 3',3'-c-di-GMP + 2 diphosphate</text>
        <dbReference type="Rhea" id="RHEA:24898"/>
        <dbReference type="ChEBI" id="CHEBI:33019"/>
        <dbReference type="ChEBI" id="CHEBI:37565"/>
        <dbReference type="ChEBI" id="CHEBI:58805"/>
        <dbReference type="EC" id="2.7.7.65"/>
    </reaction>
</comment>
<keyword evidence="3" id="KW-1133">Transmembrane helix</keyword>
<feature type="transmembrane region" description="Helical" evidence="3">
    <location>
        <begin position="47"/>
        <end position="64"/>
    </location>
</feature>
<dbReference type="GO" id="GO:0052621">
    <property type="term" value="F:diguanylate cyclase activity"/>
    <property type="evidence" value="ECO:0007669"/>
    <property type="project" value="UniProtKB-EC"/>
</dbReference>
<dbReference type="Gene3D" id="3.30.70.270">
    <property type="match status" value="1"/>
</dbReference>
<dbReference type="PANTHER" id="PTHR45138:SF9">
    <property type="entry name" value="DIGUANYLATE CYCLASE DGCM-RELATED"/>
    <property type="match status" value="1"/>
</dbReference>
<feature type="transmembrane region" description="Helical" evidence="3">
    <location>
        <begin position="71"/>
        <end position="89"/>
    </location>
</feature>
<dbReference type="SMART" id="SM00267">
    <property type="entry name" value="GGDEF"/>
    <property type="match status" value="1"/>
</dbReference>
<dbReference type="Proteomes" id="UP000503096">
    <property type="component" value="Chromosome"/>
</dbReference>
<feature type="transmembrane region" description="Helical" evidence="3">
    <location>
        <begin position="19"/>
        <end position="41"/>
    </location>
</feature>
<keyword evidence="6" id="KW-1185">Reference proteome</keyword>
<dbReference type="InterPro" id="IPR000160">
    <property type="entry name" value="GGDEF_dom"/>
</dbReference>
<dbReference type="PANTHER" id="PTHR45138">
    <property type="entry name" value="REGULATORY COMPONENTS OF SENSORY TRANSDUCTION SYSTEM"/>
    <property type="match status" value="1"/>
</dbReference>
<dbReference type="PROSITE" id="PS50887">
    <property type="entry name" value="GGDEF"/>
    <property type="match status" value="1"/>
</dbReference>
<dbReference type="AlphaFoldDB" id="A0A6M4H836"/>
<keyword evidence="3" id="KW-0812">Transmembrane</keyword>
<evidence type="ECO:0000313" key="5">
    <source>
        <dbReference type="EMBL" id="QJR14863.1"/>
    </source>
</evidence>
<feature type="transmembrane region" description="Helical" evidence="3">
    <location>
        <begin position="95"/>
        <end position="114"/>
    </location>
</feature>
<dbReference type="InterPro" id="IPR043128">
    <property type="entry name" value="Rev_trsase/Diguanyl_cyclase"/>
</dbReference>
<evidence type="ECO:0000313" key="6">
    <source>
        <dbReference type="Proteomes" id="UP000503096"/>
    </source>
</evidence>
<dbReference type="NCBIfam" id="TIGR00254">
    <property type="entry name" value="GGDEF"/>
    <property type="match status" value="1"/>
</dbReference>
<accession>A0A6M4H836</accession>
<reference evidence="5 6" key="1">
    <citation type="submission" date="2020-04" db="EMBL/GenBank/DDBJ databases">
        <title>Usitatibacter rugosus gen. nov., sp. nov. and Usitatibacter palustris sp. nov., novel members of Usitatibacteraceae fam. nov. within the order Nitrosomonadales isolated from soil.</title>
        <authorList>
            <person name="Huber K.J."/>
            <person name="Neumann-Schaal M."/>
            <person name="Geppert A."/>
            <person name="Luckner M."/>
            <person name="Wanner G."/>
            <person name="Overmann J."/>
        </authorList>
    </citation>
    <scope>NUCLEOTIDE SEQUENCE [LARGE SCALE GENOMIC DNA]</scope>
    <source>
        <strain evidence="5 6">Swamp67</strain>
    </source>
</reference>
<dbReference type="KEGG" id="upl:DSM104440_01678"/>
<dbReference type="InParanoid" id="A0A6M4H836"/>
<dbReference type="InterPro" id="IPR029787">
    <property type="entry name" value="Nucleotide_cyclase"/>
</dbReference>
<keyword evidence="3" id="KW-0472">Membrane</keyword>
<name>A0A6M4H836_9PROT</name>
<proteinExistence type="predicted"/>
<dbReference type="InterPro" id="IPR050469">
    <property type="entry name" value="Diguanylate_Cyclase"/>
</dbReference>
<evidence type="ECO:0000256" key="2">
    <source>
        <dbReference type="ARBA" id="ARBA00034247"/>
    </source>
</evidence>
<dbReference type="EC" id="2.7.7.65" evidence="1"/>
<sequence>MSESTVIVRRPPVGPMGKLIRIAIATVTIALVFASSMNAALGLRDIAILYALGAPLGVSAWGFARVGHHEAAVVLLSLVLTTVTTLTLYMSPFGVHDVAVVTYSGVLLFNALLLSRPHFLSMAAIVLLVGTMVFVLDAMGLTESKLPGSWKPLLDFVLITGVVGGLARTVAEILYGSLGDAQQHAIKDPVTGVSNRQRFMGQAQARIRAMPADEFGVLALVDIDNFRRINHVVGHTAADRILAEVARRAQTVLPGVLVGRVGDDEIAVLALGMERLTEVESFVHRLHATLCFEHMGVSLTTTLGKALVPSEGKGIDALMMVADAALTQNRGGSNSRPVTGAR</sequence>
<evidence type="ECO:0000256" key="3">
    <source>
        <dbReference type="SAM" id="Phobius"/>
    </source>
</evidence>
<feature type="transmembrane region" description="Helical" evidence="3">
    <location>
        <begin position="156"/>
        <end position="178"/>
    </location>
</feature>
<protein>
    <recommendedName>
        <fullName evidence="1">diguanylate cyclase</fullName>
        <ecNumber evidence="1">2.7.7.65</ecNumber>
    </recommendedName>
</protein>
<dbReference type="SUPFAM" id="SSF55073">
    <property type="entry name" value="Nucleotide cyclase"/>
    <property type="match status" value="1"/>
</dbReference>
<dbReference type="CDD" id="cd01949">
    <property type="entry name" value="GGDEF"/>
    <property type="match status" value="1"/>
</dbReference>
<gene>
    <name evidence="5" type="ORF">DSM104440_01678</name>
</gene>
<evidence type="ECO:0000259" key="4">
    <source>
        <dbReference type="PROSITE" id="PS50887"/>
    </source>
</evidence>
<dbReference type="RefSeq" id="WP_171161628.1">
    <property type="nucleotide sequence ID" value="NZ_CP053073.1"/>
</dbReference>
<evidence type="ECO:0000256" key="1">
    <source>
        <dbReference type="ARBA" id="ARBA00012528"/>
    </source>
</evidence>
<dbReference type="EMBL" id="CP053073">
    <property type="protein sequence ID" value="QJR14863.1"/>
    <property type="molecule type" value="Genomic_DNA"/>
</dbReference>
<feature type="transmembrane region" description="Helical" evidence="3">
    <location>
        <begin position="119"/>
        <end position="136"/>
    </location>
</feature>
<organism evidence="5 6">
    <name type="scientific">Usitatibacter palustris</name>
    <dbReference type="NCBI Taxonomy" id="2732487"/>
    <lineage>
        <taxon>Bacteria</taxon>
        <taxon>Pseudomonadati</taxon>
        <taxon>Pseudomonadota</taxon>
        <taxon>Betaproteobacteria</taxon>
        <taxon>Nitrosomonadales</taxon>
        <taxon>Usitatibacteraceae</taxon>
        <taxon>Usitatibacter</taxon>
    </lineage>
</organism>